<dbReference type="VEuPathDB" id="TriTrypDB:TvY486_0006250"/>
<evidence type="ECO:0000313" key="2">
    <source>
        <dbReference type="EMBL" id="CCD17991.1"/>
    </source>
</evidence>
<organism evidence="2 3">
    <name type="scientific">Trypanosoma vivax (strain Y486)</name>
    <dbReference type="NCBI Taxonomy" id="1055687"/>
    <lineage>
        <taxon>Eukaryota</taxon>
        <taxon>Discoba</taxon>
        <taxon>Euglenozoa</taxon>
        <taxon>Kinetoplastea</taxon>
        <taxon>Metakinetoplastina</taxon>
        <taxon>Trypanosomatida</taxon>
        <taxon>Trypanosomatidae</taxon>
        <taxon>Trypanosoma</taxon>
        <taxon>Duttonella</taxon>
    </lineage>
</organism>
<evidence type="ECO:0000313" key="3">
    <source>
        <dbReference type="Proteomes" id="UP000009027"/>
    </source>
</evidence>
<feature type="region of interest" description="Disordered" evidence="1">
    <location>
        <begin position="240"/>
        <end position="291"/>
    </location>
</feature>
<feature type="compositionally biased region" description="Polar residues" evidence="1">
    <location>
        <begin position="240"/>
        <end position="253"/>
    </location>
</feature>
<protein>
    <submittedName>
        <fullName evidence="2">Uncharacterized protein</fullName>
    </submittedName>
</protein>
<keyword evidence="3" id="KW-1185">Reference proteome</keyword>
<reference evidence="2 3" key="1">
    <citation type="journal article" date="2012" name="Proc. Natl. Acad. Sci. U.S.A.">
        <title>Antigenic diversity is generated by distinct evolutionary mechanisms in African trypanosome species.</title>
        <authorList>
            <person name="Jackson A.P."/>
            <person name="Berry A."/>
            <person name="Aslett M."/>
            <person name="Allison H.C."/>
            <person name="Burton P."/>
            <person name="Vavrova-Anderson J."/>
            <person name="Brown R."/>
            <person name="Browne H."/>
            <person name="Corton N."/>
            <person name="Hauser H."/>
            <person name="Gamble J."/>
            <person name="Gilderthorp R."/>
            <person name="Marcello L."/>
            <person name="McQuillan J."/>
            <person name="Otto T.D."/>
            <person name="Quail M.A."/>
            <person name="Sanders M.J."/>
            <person name="van Tonder A."/>
            <person name="Ginger M.L."/>
            <person name="Field M.C."/>
            <person name="Barry J.D."/>
            <person name="Hertz-Fowler C."/>
            <person name="Berriman M."/>
        </authorList>
    </citation>
    <scope>NUCLEOTIDE SEQUENCE</scope>
    <source>
        <strain evidence="2 3">Y486</strain>
    </source>
</reference>
<gene>
    <name evidence="2" type="ORF">TvY486_0006250</name>
</gene>
<sequence>MSSKQKRQKVLRRSGQLTLGDVASDVLGKEGQERTRTASKRIAVPEKAHLLCRLKTALVLTAHVFGSPGLTEKRAMKKPSQTHGRRLPHTLPNGLRRKKKCARLLQDRRAANKCLNFNEGAPAMSKQEERSLAGTSATRKATAAGRVCGQPIVLFHAKGEDTWMTLKASSAGAGAIRAVATEPGTWERVGGQRTSMAQNVDKTGVKRKTIPLSLAYINEQKQCTEHNVLRTLCNGKTANLKRQTKSNDSPTKAQSKEENRTSRETQASSGQWNTVEGEEETKQPTKKKPLE</sequence>
<name>F9WKH1_TRYVY</name>
<proteinExistence type="predicted"/>
<dbReference type="EMBL" id="CAEX01000154">
    <property type="protein sequence ID" value="CCD17991.1"/>
    <property type="molecule type" value="Genomic_DNA"/>
</dbReference>
<accession>F9WKH1</accession>
<dbReference type="AlphaFoldDB" id="F9WKH1"/>
<dbReference type="Proteomes" id="UP000009027">
    <property type="component" value="Unassembled WGS sequence"/>
</dbReference>
<feature type="compositionally biased region" description="Basic and acidic residues" evidence="1">
    <location>
        <begin position="280"/>
        <end position="291"/>
    </location>
</feature>
<feature type="compositionally biased region" description="Basic and acidic residues" evidence="1">
    <location>
        <begin position="254"/>
        <end position="263"/>
    </location>
</feature>
<feature type="compositionally biased region" description="Polar residues" evidence="1">
    <location>
        <begin position="264"/>
        <end position="274"/>
    </location>
</feature>
<feature type="region of interest" description="Disordered" evidence="1">
    <location>
        <begin position="73"/>
        <end position="93"/>
    </location>
</feature>
<evidence type="ECO:0000256" key="1">
    <source>
        <dbReference type="SAM" id="MobiDB-lite"/>
    </source>
</evidence>